<evidence type="ECO:0000313" key="2">
    <source>
        <dbReference type="Proteomes" id="UP001432202"/>
    </source>
</evidence>
<accession>A0AAX4L617</accession>
<dbReference type="EMBL" id="CP146016">
    <property type="protein sequence ID" value="WWQ61721.1"/>
    <property type="molecule type" value="Genomic_DNA"/>
</dbReference>
<keyword evidence="2" id="KW-1185">Reference proteome</keyword>
<gene>
    <name evidence="1" type="ORF">V6M85_06535</name>
</gene>
<protein>
    <submittedName>
        <fullName evidence="1">Uncharacterized protein</fullName>
    </submittedName>
</protein>
<sequence length="74" mass="8835">MRDLVSTAKFRANLEVNILRLYKIKEVYSWSDIISLKKSIRDNQIKELAVFKELRDNISYVKPTYFVESPYPSY</sequence>
<dbReference type="RefSeq" id="WP_338604487.1">
    <property type="nucleotide sequence ID" value="NZ_CP146016.1"/>
</dbReference>
<name>A0AAX4L617_9CREN</name>
<dbReference type="Proteomes" id="UP001432202">
    <property type="component" value="Chromosome"/>
</dbReference>
<reference evidence="1 2" key="1">
    <citation type="submission" date="2024-02" db="EMBL/GenBank/DDBJ databases">
        <title>STSV induces naive adaptation in Sulfolobus.</title>
        <authorList>
            <person name="Xiang X."/>
            <person name="Song M."/>
        </authorList>
    </citation>
    <scope>NUCLEOTIDE SEQUENCE [LARGE SCALE GENOMIC DNA]</scope>
    <source>
        <strain evidence="1 2">RT2</strain>
    </source>
</reference>
<dbReference type="GeneID" id="89336409"/>
<organism evidence="1 2">
    <name type="scientific">Sulfolobus tengchongensis</name>
    <dbReference type="NCBI Taxonomy" id="207809"/>
    <lineage>
        <taxon>Archaea</taxon>
        <taxon>Thermoproteota</taxon>
        <taxon>Thermoprotei</taxon>
        <taxon>Sulfolobales</taxon>
        <taxon>Sulfolobaceae</taxon>
        <taxon>Sulfolobus</taxon>
    </lineage>
</organism>
<proteinExistence type="predicted"/>
<dbReference type="AlphaFoldDB" id="A0AAX4L617"/>
<evidence type="ECO:0000313" key="1">
    <source>
        <dbReference type="EMBL" id="WWQ61721.1"/>
    </source>
</evidence>